<dbReference type="InterPro" id="IPR010985">
    <property type="entry name" value="Ribbon_hlx_hlx"/>
</dbReference>
<proteinExistence type="predicted"/>
<dbReference type="GO" id="GO:0006355">
    <property type="term" value="P:regulation of DNA-templated transcription"/>
    <property type="evidence" value="ECO:0007669"/>
    <property type="project" value="InterPro"/>
</dbReference>
<dbReference type="Pfam" id="PF01402">
    <property type="entry name" value="RHH_1"/>
    <property type="match status" value="1"/>
</dbReference>
<dbReference type="EMBL" id="PVTI01000041">
    <property type="protein sequence ID" value="PRY49957.1"/>
    <property type="molecule type" value="Genomic_DNA"/>
</dbReference>
<evidence type="ECO:0000313" key="2">
    <source>
        <dbReference type="EMBL" id="PRY49957.1"/>
    </source>
</evidence>
<feature type="domain" description="Ribbon-helix-helix protein CopG" evidence="1">
    <location>
        <begin position="6"/>
        <end position="39"/>
    </location>
</feature>
<accession>A0A2T0TWB6</accession>
<dbReference type="SUPFAM" id="SSF47598">
    <property type="entry name" value="Ribbon-helix-helix"/>
    <property type="match status" value="1"/>
</dbReference>
<dbReference type="OrthoDB" id="5147985at2"/>
<dbReference type="AlphaFoldDB" id="A0A2T0TWB6"/>
<gene>
    <name evidence="2" type="ORF">BCF74_1418</name>
</gene>
<name>A0A2T0TWB6_9MICO</name>
<keyword evidence="3" id="KW-1185">Reference proteome</keyword>
<dbReference type="InterPro" id="IPR002145">
    <property type="entry name" value="CopG"/>
</dbReference>
<sequence>MSTLERRIQLLLDQERYERVAAEAEKSGRSVNAVIREAIDVHYPSMAVERSRALGEFLARTAEPDPGEPETVEDVAKSLDERYTSSW</sequence>
<comment type="caution">
    <text evidence="2">The sequence shown here is derived from an EMBL/GenBank/DDBJ whole genome shotgun (WGS) entry which is preliminary data.</text>
</comment>
<dbReference type="RefSeq" id="WP_146133018.1">
    <property type="nucleotide sequence ID" value="NZ_PVTI01000041.1"/>
</dbReference>
<evidence type="ECO:0000259" key="1">
    <source>
        <dbReference type="Pfam" id="PF01402"/>
    </source>
</evidence>
<organism evidence="2 3">
    <name type="scientific">Knoellia remsis</name>
    <dbReference type="NCBI Taxonomy" id="407159"/>
    <lineage>
        <taxon>Bacteria</taxon>
        <taxon>Bacillati</taxon>
        <taxon>Actinomycetota</taxon>
        <taxon>Actinomycetes</taxon>
        <taxon>Micrococcales</taxon>
        <taxon>Intrasporangiaceae</taxon>
        <taxon>Knoellia</taxon>
    </lineage>
</organism>
<dbReference type="Proteomes" id="UP000237822">
    <property type="component" value="Unassembled WGS sequence"/>
</dbReference>
<protein>
    <submittedName>
        <fullName evidence="2">Ribbon-helix-helix CopG family protein</fullName>
    </submittedName>
</protein>
<evidence type="ECO:0000313" key="3">
    <source>
        <dbReference type="Proteomes" id="UP000237822"/>
    </source>
</evidence>
<reference evidence="2 3" key="1">
    <citation type="submission" date="2018-03" db="EMBL/GenBank/DDBJ databases">
        <title>Genomic Encyclopedia of Archaeal and Bacterial Type Strains, Phase II (KMG-II): from individual species to whole genera.</title>
        <authorList>
            <person name="Goeker M."/>
        </authorList>
    </citation>
    <scope>NUCLEOTIDE SEQUENCE [LARGE SCALE GENOMIC DNA]</scope>
    <source>
        <strain evidence="2 3">ATCC BAA-1496</strain>
    </source>
</reference>